<feature type="repeat" description="WD" evidence="3">
    <location>
        <begin position="941"/>
        <end position="982"/>
    </location>
</feature>
<dbReference type="SUPFAM" id="SSF52540">
    <property type="entry name" value="P-loop containing nucleoside triphosphate hydrolases"/>
    <property type="match status" value="1"/>
</dbReference>
<accession>A0A8H2W6Y1</accession>
<organism evidence="6 7">
    <name type="scientific">Rhizoctonia solani</name>
    <dbReference type="NCBI Taxonomy" id="456999"/>
    <lineage>
        <taxon>Eukaryota</taxon>
        <taxon>Fungi</taxon>
        <taxon>Dikarya</taxon>
        <taxon>Basidiomycota</taxon>
        <taxon>Agaricomycotina</taxon>
        <taxon>Agaricomycetes</taxon>
        <taxon>Cantharellales</taxon>
        <taxon>Ceratobasidiaceae</taxon>
        <taxon>Rhizoctonia</taxon>
    </lineage>
</organism>
<dbReference type="PRINTS" id="PR00320">
    <property type="entry name" value="GPROTEINBRPT"/>
</dbReference>
<dbReference type="Proteomes" id="UP000663826">
    <property type="component" value="Unassembled WGS sequence"/>
</dbReference>
<feature type="repeat" description="WD" evidence="3">
    <location>
        <begin position="1419"/>
        <end position="1460"/>
    </location>
</feature>
<dbReference type="SUPFAM" id="SSF50978">
    <property type="entry name" value="WD40 repeat-like"/>
    <property type="match status" value="1"/>
</dbReference>
<feature type="repeat" description="WD" evidence="3">
    <location>
        <begin position="1462"/>
        <end position="1495"/>
    </location>
</feature>
<feature type="repeat" description="WD" evidence="3">
    <location>
        <begin position="1028"/>
        <end position="1062"/>
    </location>
</feature>
<feature type="repeat" description="WD" evidence="3">
    <location>
        <begin position="1291"/>
        <end position="1324"/>
    </location>
</feature>
<dbReference type="InterPro" id="IPR011047">
    <property type="entry name" value="Quinoprotein_ADH-like_sf"/>
</dbReference>
<feature type="repeat" description="WD" evidence="3">
    <location>
        <begin position="1162"/>
        <end position="1196"/>
    </location>
</feature>
<dbReference type="InterPro" id="IPR001680">
    <property type="entry name" value="WD40_rpt"/>
</dbReference>
<keyword evidence="2" id="KW-0677">Repeat</keyword>
<dbReference type="Gene3D" id="3.40.50.300">
    <property type="entry name" value="P-loop containing nucleotide triphosphate hydrolases"/>
    <property type="match status" value="1"/>
</dbReference>
<feature type="repeat" description="WD" evidence="3">
    <location>
        <begin position="1334"/>
        <end position="1375"/>
    </location>
</feature>
<evidence type="ECO:0000259" key="5">
    <source>
        <dbReference type="Pfam" id="PF24883"/>
    </source>
</evidence>
<gene>
    <name evidence="6" type="ORF">RDB_LOCUS2855</name>
</gene>
<dbReference type="InterPro" id="IPR020472">
    <property type="entry name" value="WD40_PAC1"/>
</dbReference>
<dbReference type="PANTHER" id="PTHR19848">
    <property type="entry name" value="WD40 REPEAT PROTEIN"/>
    <property type="match status" value="1"/>
</dbReference>
<dbReference type="SMART" id="SM00320">
    <property type="entry name" value="WD40"/>
    <property type="match status" value="14"/>
</dbReference>
<evidence type="ECO:0000256" key="1">
    <source>
        <dbReference type="ARBA" id="ARBA00022574"/>
    </source>
</evidence>
<dbReference type="Pfam" id="PF24883">
    <property type="entry name" value="NPHP3_N"/>
    <property type="match status" value="1"/>
</dbReference>
<dbReference type="PROSITE" id="PS50294">
    <property type="entry name" value="WD_REPEATS_REGION"/>
    <property type="match status" value="11"/>
</dbReference>
<evidence type="ECO:0000313" key="7">
    <source>
        <dbReference type="Proteomes" id="UP000663826"/>
    </source>
</evidence>
<keyword evidence="1 3" id="KW-0853">WD repeat</keyword>
<comment type="caution">
    <text evidence="6">The sequence shown here is derived from an EMBL/GenBank/DDBJ whole genome shotgun (WGS) entry which is preliminary data.</text>
</comment>
<dbReference type="InterPro" id="IPR015943">
    <property type="entry name" value="WD40/YVTN_repeat-like_dom_sf"/>
</dbReference>
<dbReference type="Pfam" id="PF23414">
    <property type="entry name" value="Beta-prop_EML_2"/>
    <property type="match status" value="1"/>
</dbReference>
<dbReference type="Gene3D" id="2.130.10.10">
    <property type="entry name" value="YVTN repeat-like/Quinoprotein amine dehydrogenase"/>
    <property type="match status" value="6"/>
</dbReference>
<dbReference type="InterPro" id="IPR019775">
    <property type="entry name" value="WD40_repeat_CS"/>
</dbReference>
<feature type="domain" description="EML-like second beta-propeller" evidence="4">
    <location>
        <begin position="1258"/>
        <end position="1417"/>
    </location>
</feature>
<evidence type="ECO:0000313" key="6">
    <source>
        <dbReference type="EMBL" id="CAE6339924.1"/>
    </source>
</evidence>
<dbReference type="PROSITE" id="PS50082">
    <property type="entry name" value="WD_REPEATS_2"/>
    <property type="match status" value="13"/>
</dbReference>
<dbReference type="EMBL" id="CAJMWQ010000111">
    <property type="protein sequence ID" value="CAE6339924.1"/>
    <property type="molecule type" value="Genomic_DNA"/>
</dbReference>
<sequence>MSTDPPTQEVKLVRHWITDLEVSAGRADPDSRFSARIYVDEELVCDLPWIDSAQSLQWSGLLCCDMSPTSEVAVRLCKSVKDKPRYFNYPPYTVSDVDEETGESALELRTAAWIITVRSLTPTMAEQTYPSELEKFDAIEGTYDKLEPDATIKYLFKYSLRFASIIAEARPESTAKVSFLVYMKAWELLDQQTQFDDTVQAILRGLIWVGNLVDIINQASRSILADCIEQAKEPIKGILALLEDVSAYIFHRYTTGDLVRIPTEHEENQNGYDVETYSNRLEELQRSFFASWSPATTSGTNNIWTTDDDEPYESQQNNQGIADEPVKITGRSNPYTILSLLRPTDPSSYDPRQACMRGTREVIINKVLTWSQNRDTSEGLMWISGQIGMGKTAIATSLCQRLNAFRALAGSFFFRHDDPGMNDPLRIINHLVHDIAHRCPAYAERVARAILADRMLCHSHFDLQYEHLIKQPLMKLRSLSSPKSLVVVIDGLDQCRDYEFREWALTKLNEMSQLVPWLKIVITARPVGDIQEFFDSNCRRASISHIQDYDCTSDIRAYIEAQVGSTAQKDRWPEESIDKLCTMAEGVFLWAALAVKYIKCSILPSLPRLMKAINSQKSPVTDQLDLLYTDALRIAVGDDDDRDVKNAFSRCIGAILATSERQPLSVSDLEYLLLVAGQIDQPTLAQVVKSLGPFLVVTDGHRIRFHHSSFKAFITSSSRSGHFCVRVNEYEAEPAACCLLVMQRELRFNICELETSHLANNEVQDLNSRVELHIGPALKYACTHWIGHFVASPNQALVDAVKKLMEGPQLLYWIETLSLLGRIDDAIAGLSKLTSLKLTQLNGWDQITPWIDDALHFLLSFYHVISSSAPHLYISALAFAPLSVAQGADEHWHPCIQTVHHQQPVNTLSISSDGTRILVGYPDGSLCMRDTQTGSLIGSPLVGHTRPVSSVAFSPSAKLAVSGSLDKTVRVWGLRSTGAITCHTLTGHFGPVNSVTFSPVSTLVASGSSDNTIRLWDTESMRAIGGPYNGHSSSVSSIVFSPCGTKLVSGSWDKTIRVWSVDIGGKQLASGPLVITGHSDSVTCVAISHNGSTIASGSMDKTLRLWTASNGKAIESRASQAKHPNSITCVSFSRCGRLIISSSADGIIQIHDVATMSAIVRPFHHASCVNSVNVLPDGLHVVSGSTDLTSRVWQISALPKAMAMTPFVGHSSGILSISLSKDGTRLISGSYDNTLRMWDAQTGAQIGSPFTGHSNYVCGVAISPDATRVVSGSEDSSLKLWDTATHAAIHSYQHTHRIFCVTYSPDGALIAFGSEDYKVYLWEVAGWKIAGTALQMHSSYVLSVAFSPDGATLASGSFDNTVVLWNVAARSRIYNPLSGYTSIVRSIAFSPCGTWLASGSNDMTVRVWEVKTGSMIRELKGHNSYVMSVAFSPNGTYIASGSWDKTVQLWNAKTGQLIGQPLTEHSESVLNVTFSPDGRYLISGSNDKTIRVHELGAPYAPTEQPTDPPEASCWPSNPYNLSSHPHRPGWVTHDQHSLAFWLPPHYHQPAQFLSPQTQESYPQTFLNYSKFVHGAAWTNVASECIRRCRV</sequence>
<dbReference type="SUPFAM" id="SSF50998">
    <property type="entry name" value="Quinoprotein alcohol dehydrogenase-like"/>
    <property type="match status" value="1"/>
</dbReference>
<dbReference type="InterPro" id="IPR036322">
    <property type="entry name" value="WD40_repeat_dom_sf"/>
</dbReference>
<feature type="repeat" description="WD" evidence="3">
    <location>
        <begin position="1377"/>
        <end position="1418"/>
    </location>
</feature>
<dbReference type="Pfam" id="PF00400">
    <property type="entry name" value="WD40"/>
    <property type="match status" value="9"/>
</dbReference>
<dbReference type="InterPro" id="IPR055442">
    <property type="entry name" value="Beta-prop_EML-like_2nd"/>
</dbReference>
<evidence type="ECO:0008006" key="8">
    <source>
        <dbReference type="Google" id="ProtNLM"/>
    </source>
</evidence>
<name>A0A8H2W6Y1_9AGAM</name>
<evidence type="ECO:0000259" key="4">
    <source>
        <dbReference type="Pfam" id="PF23414"/>
    </source>
</evidence>
<protein>
    <recommendedName>
        <fullName evidence="8">Vegetative incompatibility protein HET-E-1</fullName>
    </recommendedName>
</protein>
<feature type="domain" description="Nephrocystin 3-like N-terminal" evidence="5">
    <location>
        <begin position="361"/>
        <end position="525"/>
    </location>
</feature>
<feature type="repeat" description="WD" evidence="3">
    <location>
        <begin position="1250"/>
        <end position="1291"/>
    </location>
</feature>
<feature type="repeat" description="WD" evidence="3">
    <location>
        <begin position="985"/>
        <end position="1026"/>
    </location>
</feature>
<dbReference type="InterPro" id="IPR027417">
    <property type="entry name" value="P-loop_NTPase"/>
</dbReference>
<evidence type="ECO:0000256" key="2">
    <source>
        <dbReference type="ARBA" id="ARBA00022737"/>
    </source>
</evidence>
<dbReference type="CDD" id="cd00200">
    <property type="entry name" value="WD40"/>
    <property type="match status" value="2"/>
</dbReference>
<feature type="repeat" description="WD" evidence="3">
    <location>
        <begin position="1207"/>
        <end position="1248"/>
    </location>
</feature>
<dbReference type="PROSITE" id="PS00678">
    <property type="entry name" value="WD_REPEATS_1"/>
    <property type="match status" value="5"/>
</dbReference>
<dbReference type="PANTHER" id="PTHR19848:SF8">
    <property type="entry name" value="F-BOX AND WD REPEAT DOMAIN CONTAINING 7"/>
    <property type="match status" value="1"/>
</dbReference>
<reference evidence="6" key="1">
    <citation type="submission" date="2021-01" db="EMBL/GenBank/DDBJ databases">
        <authorList>
            <person name="Kaushik A."/>
        </authorList>
    </citation>
    <scope>NUCLEOTIDE SEQUENCE</scope>
    <source>
        <strain evidence="6">AG1-1B</strain>
    </source>
</reference>
<proteinExistence type="predicted"/>
<feature type="repeat" description="WD" evidence="3">
    <location>
        <begin position="1120"/>
        <end position="1161"/>
    </location>
</feature>
<evidence type="ECO:0000256" key="3">
    <source>
        <dbReference type="PROSITE-ProRule" id="PRU00221"/>
    </source>
</evidence>
<feature type="repeat" description="WD" evidence="3">
    <location>
        <begin position="1075"/>
        <end position="1116"/>
    </location>
</feature>
<dbReference type="InterPro" id="IPR056884">
    <property type="entry name" value="NPHP3-like_N"/>
</dbReference>